<feature type="region of interest" description="Disordered" evidence="1">
    <location>
        <begin position="84"/>
        <end position="149"/>
    </location>
</feature>
<gene>
    <name evidence="2" type="ORF">RHGRI_029852</name>
</gene>
<proteinExistence type="predicted"/>
<accession>A0AAV6IKR5</accession>
<name>A0AAV6IKR5_9ERIC</name>
<sequence length="149" mass="15508">MGGGMLKQVGSSELSSTVYPEAPILSDDPIPAPPSPSLSEPPSPPDSSLPAFLPSTSSFFTDPSLDIFLDDVDIGSSELSSTVYPEAPILSDDPIPAPPSPSLSEPPSPPDSSLPAFLPSTSTFTHDTTVPLRHSDRKPVSTPSHLFKG</sequence>
<feature type="compositionally biased region" description="Pro residues" evidence="1">
    <location>
        <begin position="30"/>
        <end position="47"/>
    </location>
</feature>
<organism evidence="2 3">
    <name type="scientific">Rhododendron griersonianum</name>
    <dbReference type="NCBI Taxonomy" id="479676"/>
    <lineage>
        <taxon>Eukaryota</taxon>
        <taxon>Viridiplantae</taxon>
        <taxon>Streptophyta</taxon>
        <taxon>Embryophyta</taxon>
        <taxon>Tracheophyta</taxon>
        <taxon>Spermatophyta</taxon>
        <taxon>Magnoliopsida</taxon>
        <taxon>eudicotyledons</taxon>
        <taxon>Gunneridae</taxon>
        <taxon>Pentapetalae</taxon>
        <taxon>asterids</taxon>
        <taxon>Ericales</taxon>
        <taxon>Ericaceae</taxon>
        <taxon>Ericoideae</taxon>
        <taxon>Rhodoreae</taxon>
        <taxon>Rhododendron</taxon>
    </lineage>
</organism>
<dbReference type="AlphaFoldDB" id="A0AAV6IKR5"/>
<feature type="compositionally biased region" description="Polar residues" evidence="1">
    <location>
        <begin position="9"/>
        <end position="18"/>
    </location>
</feature>
<keyword evidence="3" id="KW-1185">Reference proteome</keyword>
<reference evidence="2" key="1">
    <citation type="submission" date="2020-08" db="EMBL/GenBank/DDBJ databases">
        <title>Plant Genome Project.</title>
        <authorList>
            <person name="Zhang R.-G."/>
        </authorList>
    </citation>
    <scope>NUCLEOTIDE SEQUENCE</scope>
    <source>
        <strain evidence="2">WSP0</strain>
        <tissue evidence="2">Leaf</tissue>
    </source>
</reference>
<feature type="compositionally biased region" description="Pro residues" evidence="1">
    <location>
        <begin position="95"/>
        <end position="112"/>
    </location>
</feature>
<dbReference type="EMBL" id="JACTNZ010000010">
    <property type="protein sequence ID" value="KAG5529291.1"/>
    <property type="molecule type" value="Genomic_DNA"/>
</dbReference>
<comment type="caution">
    <text evidence="2">The sequence shown here is derived from an EMBL/GenBank/DDBJ whole genome shotgun (WGS) entry which is preliminary data.</text>
</comment>
<feature type="region of interest" description="Disordered" evidence="1">
    <location>
        <begin position="1"/>
        <end position="55"/>
    </location>
</feature>
<evidence type="ECO:0000256" key="1">
    <source>
        <dbReference type="SAM" id="MobiDB-lite"/>
    </source>
</evidence>
<evidence type="ECO:0000313" key="2">
    <source>
        <dbReference type="EMBL" id="KAG5529291.1"/>
    </source>
</evidence>
<dbReference type="Proteomes" id="UP000823749">
    <property type="component" value="Chromosome 10"/>
</dbReference>
<protein>
    <submittedName>
        <fullName evidence="2">Uncharacterized protein</fullName>
    </submittedName>
</protein>
<evidence type="ECO:0000313" key="3">
    <source>
        <dbReference type="Proteomes" id="UP000823749"/>
    </source>
</evidence>